<evidence type="ECO:0000313" key="2">
    <source>
        <dbReference type="Proteomes" id="UP000309138"/>
    </source>
</evidence>
<dbReference type="Gene3D" id="6.10.10.120">
    <property type="entry name" value="Antitoxin ParD1-like"/>
    <property type="match status" value="1"/>
</dbReference>
<dbReference type="Proteomes" id="UP000309138">
    <property type="component" value="Unassembled WGS sequence"/>
</dbReference>
<evidence type="ECO:0000313" key="1">
    <source>
        <dbReference type="EMBL" id="TKD50013.1"/>
    </source>
</evidence>
<dbReference type="SUPFAM" id="SSF47598">
    <property type="entry name" value="Ribbon-helix-helix"/>
    <property type="match status" value="1"/>
</dbReference>
<keyword evidence="2" id="KW-1185">Reference proteome</keyword>
<dbReference type="EMBL" id="SWKR01000002">
    <property type="protein sequence ID" value="TKD50013.1"/>
    <property type="molecule type" value="Genomic_DNA"/>
</dbReference>
<dbReference type="AlphaFoldDB" id="A0A4U1L1K8"/>
<dbReference type="InterPro" id="IPR010985">
    <property type="entry name" value="Ribbon_hlx_hlx"/>
</dbReference>
<gene>
    <name evidence="1" type="ORF">FBR43_04010</name>
</gene>
<comment type="caution">
    <text evidence="1">The sequence shown here is derived from an EMBL/GenBank/DDBJ whole genome shotgun (WGS) entry which is preliminary data.</text>
</comment>
<dbReference type="InterPro" id="IPR038296">
    <property type="entry name" value="ParD_sf"/>
</dbReference>
<organism evidence="1 2">
    <name type="scientific">Sphingomonas baiyangensis</name>
    <dbReference type="NCBI Taxonomy" id="2572576"/>
    <lineage>
        <taxon>Bacteria</taxon>
        <taxon>Pseudomonadati</taxon>
        <taxon>Pseudomonadota</taxon>
        <taxon>Alphaproteobacteria</taxon>
        <taxon>Sphingomonadales</taxon>
        <taxon>Sphingomonadaceae</taxon>
        <taxon>Sphingomonas</taxon>
    </lineage>
</organism>
<dbReference type="OrthoDB" id="9811310at2"/>
<dbReference type="RefSeq" id="WP_136941955.1">
    <property type="nucleotide sequence ID" value="NZ_SWKR01000002.1"/>
</dbReference>
<protein>
    <submittedName>
        <fullName evidence="1">Type II toxin-antitoxin system ParD family antitoxin</fullName>
    </submittedName>
</protein>
<dbReference type="GO" id="GO:0006355">
    <property type="term" value="P:regulation of DNA-templated transcription"/>
    <property type="evidence" value="ECO:0007669"/>
    <property type="project" value="InterPro"/>
</dbReference>
<reference evidence="1 2" key="1">
    <citation type="submission" date="2019-04" db="EMBL/GenBank/DDBJ databases">
        <authorList>
            <person name="Yang Y."/>
            <person name="Wei D."/>
        </authorList>
    </citation>
    <scope>NUCLEOTIDE SEQUENCE [LARGE SCALE GENOMIC DNA]</scope>
    <source>
        <strain evidence="1 2">L-1-4w-11</strain>
    </source>
</reference>
<proteinExistence type="predicted"/>
<name>A0A4U1L1K8_9SPHN</name>
<sequence>MATLTLSLPDTLDRWVQERVSSGEFATAADLVRTMLERERVRAEKIAAMDRLVAEAIESGISTRSVDEIFAEARRRAAPDAA</sequence>
<accession>A0A4U1L1K8</accession>